<protein>
    <submittedName>
        <fullName evidence="9">Accessory regulator AgrB</fullName>
    </submittedName>
</protein>
<accession>A0ABX3EIZ1</accession>
<evidence type="ECO:0000256" key="3">
    <source>
        <dbReference type="ARBA" id="ARBA00022670"/>
    </source>
</evidence>
<keyword evidence="10" id="KW-1185">Reference proteome</keyword>
<evidence type="ECO:0000313" key="10">
    <source>
        <dbReference type="Proteomes" id="UP000186058"/>
    </source>
</evidence>
<name>A0ABX3EIZ1_9BACL</name>
<keyword evidence="5" id="KW-0378">Hydrolase</keyword>
<evidence type="ECO:0000313" key="9">
    <source>
        <dbReference type="EMBL" id="OKP79580.1"/>
    </source>
</evidence>
<evidence type="ECO:0000256" key="4">
    <source>
        <dbReference type="ARBA" id="ARBA00022692"/>
    </source>
</evidence>
<sequence>MIEMLAARIAGSLKRSVPDHPSSVEVFTFAISMMLNLFFIVAATLGISLHTGRTGEIATILISFALLRQLTGGMHLKSNLQCVVVSTILFTGISLFAVGQWWTITATMAAVLIIFFIAPVGISQQSTIPSKYYPYMKLAAMLLVASNFLFLSPALALSFLAQSITLVLGKVVRS</sequence>
<keyword evidence="6 8" id="KW-1133">Transmembrane helix</keyword>
<organism evidence="9 10">
    <name type="scientific">Paenibacillus helianthi</name>
    <dbReference type="NCBI Taxonomy" id="1349432"/>
    <lineage>
        <taxon>Bacteria</taxon>
        <taxon>Bacillati</taxon>
        <taxon>Bacillota</taxon>
        <taxon>Bacilli</taxon>
        <taxon>Bacillales</taxon>
        <taxon>Paenibacillaceae</taxon>
        <taxon>Paenibacillus</taxon>
    </lineage>
</organism>
<feature type="transmembrane region" description="Helical" evidence="8">
    <location>
        <begin position="135"/>
        <end position="161"/>
    </location>
</feature>
<evidence type="ECO:0000256" key="8">
    <source>
        <dbReference type="SAM" id="Phobius"/>
    </source>
</evidence>
<keyword evidence="1" id="KW-1003">Cell membrane</keyword>
<gene>
    <name evidence="9" type="ORF">A3844_28070</name>
</gene>
<feature type="transmembrane region" description="Helical" evidence="8">
    <location>
        <begin position="26"/>
        <end position="47"/>
    </location>
</feature>
<evidence type="ECO:0000256" key="1">
    <source>
        <dbReference type="ARBA" id="ARBA00022475"/>
    </source>
</evidence>
<evidence type="ECO:0000256" key="6">
    <source>
        <dbReference type="ARBA" id="ARBA00022989"/>
    </source>
</evidence>
<dbReference type="Proteomes" id="UP000186058">
    <property type="component" value="Unassembled WGS sequence"/>
</dbReference>
<keyword evidence="7 8" id="KW-0472">Membrane</keyword>
<evidence type="ECO:0000256" key="2">
    <source>
        <dbReference type="ARBA" id="ARBA00022654"/>
    </source>
</evidence>
<keyword evidence="2" id="KW-0673">Quorum sensing</keyword>
<dbReference type="RefSeq" id="WP_074109258.1">
    <property type="nucleotide sequence ID" value="NZ_LVWI01000091.1"/>
</dbReference>
<dbReference type="InterPro" id="IPR006741">
    <property type="entry name" value="AgrB"/>
</dbReference>
<comment type="caution">
    <text evidence="9">The sequence shown here is derived from an EMBL/GenBank/DDBJ whole genome shotgun (WGS) entry which is preliminary data.</text>
</comment>
<dbReference type="Pfam" id="PF04647">
    <property type="entry name" value="AgrB"/>
    <property type="match status" value="1"/>
</dbReference>
<keyword evidence="4 8" id="KW-0812">Transmembrane</keyword>
<dbReference type="SMART" id="SM00793">
    <property type="entry name" value="AgrB"/>
    <property type="match status" value="1"/>
</dbReference>
<evidence type="ECO:0000256" key="5">
    <source>
        <dbReference type="ARBA" id="ARBA00022801"/>
    </source>
</evidence>
<evidence type="ECO:0000256" key="7">
    <source>
        <dbReference type="ARBA" id="ARBA00023136"/>
    </source>
</evidence>
<feature type="transmembrane region" description="Helical" evidence="8">
    <location>
        <begin position="104"/>
        <end position="123"/>
    </location>
</feature>
<reference evidence="9 10" key="1">
    <citation type="submission" date="2016-03" db="EMBL/GenBank/DDBJ databases">
        <authorList>
            <person name="Sant'Anna F.H."/>
            <person name="Ambrosini A."/>
            <person name="Souza R."/>
            <person name="Bach E."/>
            <person name="Fernandes G."/>
            <person name="Balsanelli E."/>
            <person name="Baura V.A."/>
            <person name="Souza E.M."/>
            <person name="Passaglia L."/>
        </authorList>
    </citation>
    <scope>NUCLEOTIDE SEQUENCE [LARGE SCALE GENOMIC DNA]</scope>
    <source>
        <strain evidence="9 10">P26E</strain>
    </source>
</reference>
<dbReference type="EMBL" id="LVWI01000091">
    <property type="protein sequence ID" value="OKP79580.1"/>
    <property type="molecule type" value="Genomic_DNA"/>
</dbReference>
<feature type="transmembrane region" description="Helical" evidence="8">
    <location>
        <begin position="78"/>
        <end position="98"/>
    </location>
</feature>
<proteinExistence type="predicted"/>
<keyword evidence="3" id="KW-0645">Protease</keyword>